<evidence type="ECO:0000313" key="2">
    <source>
        <dbReference type="Proteomes" id="UP000324285"/>
    </source>
</evidence>
<name>A0A5C1NMI6_9GAMM</name>
<dbReference type="Proteomes" id="UP000324285">
    <property type="component" value="Chromosome"/>
</dbReference>
<dbReference type="Gene3D" id="3.40.50.1240">
    <property type="entry name" value="Phosphoglycerate mutase-like"/>
    <property type="match status" value="1"/>
</dbReference>
<dbReference type="InterPro" id="IPR029033">
    <property type="entry name" value="His_PPase_superfam"/>
</dbReference>
<proteinExistence type="predicted"/>
<dbReference type="RefSeq" id="WP_149286749.1">
    <property type="nucleotide sequence ID" value="NZ_CP038437.2"/>
</dbReference>
<dbReference type="KEGG" id="hbh:E4T21_20205"/>
<dbReference type="EMBL" id="CP038437">
    <property type="protein sequence ID" value="QEM83627.1"/>
    <property type="molecule type" value="Genomic_DNA"/>
</dbReference>
<keyword evidence="2" id="KW-1185">Reference proteome</keyword>
<protein>
    <submittedName>
        <fullName evidence="1">Histidine phosphatase family protein</fullName>
    </submittedName>
</protein>
<dbReference type="AlphaFoldDB" id="A0A5C1NMI6"/>
<dbReference type="PANTHER" id="PTHR47821:SF2">
    <property type="entry name" value="PHOSPHOGLYCERATE MUTASE FAMILY PROTEIN"/>
    <property type="match status" value="1"/>
</dbReference>
<sequence>MSNTPSLDFAQLHNHYLLMRHGHSQGNAMGLIVSSPEHGLGGYGLSTKGQEQILVRLAEWHLAPPERVLYSDFLRTKETALRVAEHFDVPSAPEPRLRERFFGELDMLPDSAYQQVWDEDARNPDHTGGGVESVRQVANRLIEVIQELEKGYQQATLLLVSHGDPLQILLTAAAGHDLRSHREHFPLAPADIRPLIGH</sequence>
<dbReference type="Pfam" id="PF00300">
    <property type="entry name" value="His_Phos_1"/>
    <property type="match status" value="1"/>
</dbReference>
<evidence type="ECO:0000313" key="1">
    <source>
        <dbReference type="EMBL" id="QEM83627.1"/>
    </source>
</evidence>
<dbReference type="SMART" id="SM00855">
    <property type="entry name" value="PGAM"/>
    <property type="match status" value="1"/>
</dbReference>
<dbReference type="PANTHER" id="PTHR47821">
    <property type="entry name" value="PHOSPHOGLYCERATE MUTASE FAMILY PROTEIN"/>
    <property type="match status" value="1"/>
</dbReference>
<accession>A0A5C1NMI6</accession>
<dbReference type="OrthoDB" id="9793115at2"/>
<gene>
    <name evidence="1" type="ORF">E4T21_20205</name>
</gene>
<dbReference type="InterPro" id="IPR013078">
    <property type="entry name" value="His_Pase_superF_clade-1"/>
</dbReference>
<organism evidence="1 2">
    <name type="scientific">Halomonas binhaiensis</name>
    <dbReference type="NCBI Taxonomy" id="2562282"/>
    <lineage>
        <taxon>Bacteria</taxon>
        <taxon>Pseudomonadati</taxon>
        <taxon>Pseudomonadota</taxon>
        <taxon>Gammaproteobacteria</taxon>
        <taxon>Oceanospirillales</taxon>
        <taxon>Halomonadaceae</taxon>
        <taxon>Halomonas</taxon>
    </lineage>
</organism>
<dbReference type="CDD" id="cd07067">
    <property type="entry name" value="HP_PGM_like"/>
    <property type="match status" value="1"/>
</dbReference>
<dbReference type="SUPFAM" id="SSF53254">
    <property type="entry name" value="Phosphoglycerate mutase-like"/>
    <property type="match status" value="1"/>
</dbReference>
<reference evidence="1" key="1">
    <citation type="submission" date="2021-02" db="EMBL/GenBank/DDBJ databases">
        <title>Strain Y2R2, a novel species of the genus Halomonas.</title>
        <authorList>
            <person name="Huang H."/>
        </authorList>
    </citation>
    <scope>NUCLEOTIDE SEQUENCE</scope>
    <source>
        <strain evidence="1">Y2R2</strain>
    </source>
</reference>